<name>U5ENS7_9DIPT</name>
<keyword evidence="1" id="KW-0812">Transmembrane</keyword>
<dbReference type="EMBL" id="GANO01000467">
    <property type="protein sequence ID" value="JAB59404.1"/>
    <property type="molecule type" value="mRNA"/>
</dbReference>
<reference evidence="2" key="1">
    <citation type="journal article" date="2014" name="Insect Biochem. Mol. Biol.">
        <title>An insight into the sialome of the frog biting fly, Corethrella appendiculata.</title>
        <authorList>
            <person name="Ribeiro J.M.C."/>
            <person name="Chagas A.C."/>
            <person name="Pham V.M."/>
            <person name="Lounibos L.P."/>
            <person name="Calvo E."/>
        </authorList>
    </citation>
    <scope>NUCLEOTIDE SEQUENCE</scope>
    <source>
        <tissue evidence="2">Salivary glands</tissue>
    </source>
</reference>
<dbReference type="AlphaFoldDB" id="U5ENS7"/>
<feature type="transmembrane region" description="Helical" evidence="1">
    <location>
        <begin position="59"/>
        <end position="84"/>
    </location>
</feature>
<dbReference type="PANTHER" id="PTHR13568">
    <property type="entry name" value="FAM11A, B PROTEIN"/>
    <property type="match status" value="1"/>
</dbReference>
<proteinExistence type="evidence at transcript level"/>
<keyword evidence="1" id="KW-1133">Transmembrane helix</keyword>
<feature type="transmembrane region" description="Helical" evidence="1">
    <location>
        <begin position="27"/>
        <end position="47"/>
    </location>
</feature>
<keyword evidence="1" id="KW-0472">Membrane</keyword>
<dbReference type="GO" id="GO:0005783">
    <property type="term" value="C:endoplasmic reticulum"/>
    <property type="evidence" value="ECO:0007669"/>
    <property type="project" value="TreeGrafter"/>
</dbReference>
<organism evidence="2">
    <name type="scientific">Corethrella appendiculata</name>
    <dbReference type="NCBI Taxonomy" id="1370023"/>
    <lineage>
        <taxon>Eukaryota</taxon>
        <taxon>Metazoa</taxon>
        <taxon>Ecdysozoa</taxon>
        <taxon>Arthropoda</taxon>
        <taxon>Hexapoda</taxon>
        <taxon>Insecta</taxon>
        <taxon>Pterygota</taxon>
        <taxon>Neoptera</taxon>
        <taxon>Endopterygota</taxon>
        <taxon>Diptera</taxon>
        <taxon>Nematocera</taxon>
        <taxon>Culicoidea</taxon>
        <taxon>Chaoboridae</taxon>
        <taxon>Corethrella</taxon>
    </lineage>
</organism>
<accession>U5ENS7</accession>
<evidence type="ECO:0000313" key="2">
    <source>
        <dbReference type="EMBL" id="JAB59404.1"/>
    </source>
</evidence>
<evidence type="ECO:0000256" key="1">
    <source>
        <dbReference type="SAM" id="Phobius"/>
    </source>
</evidence>
<dbReference type="PANTHER" id="PTHR13568:SF9">
    <property type="entry name" value="TRANSMEMBRANE PROTEIN 203"/>
    <property type="match status" value="1"/>
</dbReference>
<dbReference type="InterPro" id="IPR019396">
    <property type="entry name" value="TM_Fragile-X-F-assoc"/>
</dbReference>
<dbReference type="GO" id="GO:0006874">
    <property type="term" value="P:intracellular calcium ion homeostasis"/>
    <property type="evidence" value="ECO:0007669"/>
    <property type="project" value="TreeGrafter"/>
</dbReference>
<protein>
    <submittedName>
        <fullName evidence="2">Putative conserved plasma membrane protein</fullName>
    </submittedName>
</protein>
<sequence>MSDDSEIKTYFKLVDIVKWLGLTQFEIFINFIGFFIFSIILAIKFALQQQTPITQSEWLIIFAPLFISDICNAYFCTIVGIRMYLSHKHKQAVHKCSWSTQFLVLTSIFKYLVYLKLSAQTGLEYSEVFSPIFVLLQLIAVKACQFKQQS</sequence>